<dbReference type="EMBL" id="JAHXZJ010000001">
    <property type="protein sequence ID" value="KAH0567320.1"/>
    <property type="molecule type" value="Genomic_DNA"/>
</dbReference>
<protein>
    <recommendedName>
        <fullName evidence="4">Lipocalin/cytosolic fatty-acid binding domain-containing protein</fullName>
    </recommendedName>
</protein>
<dbReference type="InterPro" id="IPR022271">
    <property type="entry name" value="Lipocalin_ApoD"/>
</dbReference>
<dbReference type="GO" id="GO:0005737">
    <property type="term" value="C:cytoplasm"/>
    <property type="evidence" value="ECO:0007669"/>
    <property type="project" value="TreeGrafter"/>
</dbReference>
<dbReference type="AlphaFoldDB" id="A0AAV7J368"/>
<comment type="similarity">
    <text evidence="1 2">Belongs to the calycin superfamily. Lipocalin family.</text>
</comment>
<reference evidence="5 6" key="1">
    <citation type="journal article" date="2021" name="J. Hered.">
        <title>A chromosome-level genome assembly of the parasitoid wasp, Cotesia glomerata (Hymenoptera: Braconidae).</title>
        <authorList>
            <person name="Pinto B.J."/>
            <person name="Weis J.J."/>
            <person name="Gamble T."/>
            <person name="Ode P.J."/>
            <person name="Paul R."/>
            <person name="Zaspel J.M."/>
        </authorList>
    </citation>
    <scope>NUCLEOTIDE SEQUENCE [LARGE SCALE GENOMIC DNA]</scope>
    <source>
        <strain evidence="5">CgM1</strain>
    </source>
</reference>
<dbReference type="PIRSF" id="PIRSF036893">
    <property type="entry name" value="Lipocalin_ApoD"/>
    <property type="match status" value="1"/>
</dbReference>
<evidence type="ECO:0000259" key="4">
    <source>
        <dbReference type="Pfam" id="PF00061"/>
    </source>
</evidence>
<name>A0AAV7J368_COTGL</name>
<feature type="domain" description="Lipocalin/cytosolic fatty-acid binding" evidence="4">
    <location>
        <begin position="22"/>
        <end position="146"/>
    </location>
</feature>
<organism evidence="5 6">
    <name type="scientific">Cotesia glomerata</name>
    <name type="common">Lepidopteran parasitic wasp</name>
    <name type="synonym">Apanteles glomeratus</name>
    <dbReference type="NCBI Taxonomy" id="32391"/>
    <lineage>
        <taxon>Eukaryota</taxon>
        <taxon>Metazoa</taxon>
        <taxon>Ecdysozoa</taxon>
        <taxon>Arthropoda</taxon>
        <taxon>Hexapoda</taxon>
        <taxon>Insecta</taxon>
        <taxon>Pterygota</taxon>
        <taxon>Neoptera</taxon>
        <taxon>Endopterygota</taxon>
        <taxon>Hymenoptera</taxon>
        <taxon>Apocrita</taxon>
        <taxon>Ichneumonoidea</taxon>
        <taxon>Braconidae</taxon>
        <taxon>Microgastrinae</taxon>
        <taxon>Cotesia</taxon>
    </lineage>
</organism>
<comment type="caution">
    <text evidence="5">The sequence shown here is derived from an EMBL/GenBank/DDBJ whole genome shotgun (WGS) entry which is preliminary data.</text>
</comment>
<proteinExistence type="inferred from homology"/>
<feature type="binding site" evidence="3">
    <location>
        <position position="95"/>
    </location>
    <ligand>
        <name>substrate</name>
    </ligand>
</feature>
<sequence>MAEAVDCQKPQVELLDLDRYAGTWYTYERSCSDCMNLTKCSRASWSKPDQNGNSTVIISEFSEISFSLSEVTSKAYIEDNKIINKIYVPAVGTVQLEFWILATDYDTYSIVYSCKVDRDKPVIEGVIYTRTRQIDLNMTAIAQNVYNFQKIEMPAMIKVEQENCF</sequence>
<dbReference type="Pfam" id="PF00061">
    <property type="entry name" value="Lipocalin"/>
    <property type="match status" value="1"/>
</dbReference>
<evidence type="ECO:0000313" key="6">
    <source>
        <dbReference type="Proteomes" id="UP000826195"/>
    </source>
</evidence>
<accession>A0AAV7J368</accession>
<dbReference type="Proteomes" id="UP000826195">
    <property type="component" value="Unassembled WGS sequence"/>
</dbReference>
<dbReference type="GO" id="GO:0000302">
    <property type="term" value="P:response to reactive oxygen species"/>
    <property type="evidence" value="ECO:0007669"/>
    <property type="project" value="TreeGrafter"/>
</dbReference>
<dbReference type="InterPro" id="IPR000566">
    <property type="entry name" value="Lipocln_cytosolic_FA-bd_dom"/>
</dbReference>
<dbReference type="SUPFAM" id="SSF50814">
    <property type="entry name" value="Lipocalins"/>
    <property type="match status" value="1"/>
</dbReference>
<dbReference type="PANTHER" id="PTHR10612:SF34">
    <property type="entry name" value="APOLIPOPROTEIN D"/>
    <property type="match status" value="1"/>
</dbReference>
<dbReference type="GO" id="GO:0006629">
    <property type="term" value="P:lipid metabolic process"/>
    <property type="evidence" value="ECO:0007669"/>
    <property type="project" value="TreeGrafter"/>
</dbReference>
<evidence type="ECO:0000256" key="1">
    <source>
        <dbReference type="ARBA" id="ARBA00006889"/>
    </source>
</evidence>
<evidence type="ECO:0000313" key="5">
    <source>
        <dbReference type="EMBL" id="KAH0567320.1"/>
    </source>
</evidence>
<dbReference type="Gene3D" id="2.40.128.20">
    <property type="match status" value="1"/>
</dbReference>
<gene>
    <name evidence="5" type="ORF">KQX54_008400</name>
</gene>
<keyword evidence="6" id="KW-1185">Reference proteome</keyword>
<evidence type="ECO:0000256" key="3">
    <source>
        <dbReference type="PIRSR" id="PIRSR036893-51"/>
    </source>
</evidence>
<evidence type="ECO:0000256" key="2">
    <source>
        <dbReference type="PIRNR" id="PIRNR036893"/>
    </source>
</evidence>
<dbReference type="InterPro" id="IPR012674">
    <property type="entry name" value="Calycin"/>
</dbReference>
<dbReference type="PANTHER" id="PTHR10612">
    <property type="entry name" value="APOLIPOPROTEIN D"/>
    <property type="match status" value="1"/>
</dbReference>